<dbReference type="EMBL" id="JASBWS010000124">
    <property type="protein sequence ID" value="KAJ9095414.1"/>
    <property type="molecule type" value="Genomic_DNA"/>
</dbReference>
<evidence type="ECO:0000313" key="1">
    <source>
        <dbReference type="EMBL" id="KAJ9095414.1"/>
    </source>
</evidence>
<name>A0ACC2V8W4_9TREE</name>
<evidence type="ECO:0000313" key="2">
    <source>
        <dbReference type="Proteomes" id="UP001230649"/>
    </source>
</evidence>
<comment type="caution">
    <text evidence="1">The sequence shown here is derived from an EMBL/GenBank/DDBJ whole genome shotgun (WGS) entry which is preliminary data.</text>
</comment>
<accession>A0ACC2V8W4</accession>
<keyword evidence="2" id="KW-1185">Reference proteome</keyword>
<sequence length="1226" mass="131010">MSRKRVSYSLATPTTPPPTLSLPPPTDAEIRPSAPRRDGVGVGYDDDLWKGMINPAGFYTQAGGMGWLPRGIRGYRCARARGTEDGEFVKWERIGVDDSEEEDEEFSYAQNGTTGSRDRGEKWVVDSDAVRQGLGKPTFRQSLQTHTDWVNDLVLVNNGRTVITASSDRSIRAWQPHHSEKHDQPELVGVHRDYVKCLAFALGPSLLFSGGLDRTINVWDIHTPKPYAPVTSLSVRGDAAIGAGGGDKGSVYALVCNQQGTLLASGTPERVIRLWDPRVAVQGGKSSAGQLVGHTDNVKALVMSEDGRYMLSGSSDSTVKLWSLAAQRAIHTFTHHSAPIWSLASTHPNLERFYSGDRAGNLCVTDLSGISQDWGEGECTLLARYERKRGERDGTEGVVRIQAGGGEVVWTANAGADVARWVDVGARTRRRAVGHANGAVTGAGNGASPNPGGMAGILGSLNPFAQAESRDSRVAFADSPGSGPDQAAMSPSGVPYASMVALGVTDSSGPYLARGSVSHGPSLYTASAVSLPREPERAGHARGQSQASVLFSRGLRGPTEVARVQYEHRDLVTDAVPLRTEPEAVIRGRPGLIRAKVLNDRQHVLTLDTAGKVSIWNIVKGVCVGTFEDAQVEKLYEAHHGLVYTAHGEVDSKEALDLVAEHVDGQSFVRQWCQVDTRSGNITVHLEEATCWDAEVYADQVGYANDPEFGPEHRINLGKWVVANLFAGLIKAEAAEAARHEQQAVPPSRETGLQRGAAPTFIALDRATTGTRQRLNSSGPTTPGGLLVGLSTPAATPAILPVGASEGATPNLDAWAGRGRTSGTHLGSTLSTIPQSPALATPKAATPASTLSGAKSPKADASNGKDYFSFSSKKSKATTPGPITIKDPSPTRRPDSTVLQTPGGTQTSFIGKFKGFGVKSKKNDLLVTPTGNNAPLMSPREEEEQVDEAPKIVDKETEHFNSLDEIRAQPFNPPFYVEAPPYDFPDNTAVIISGTNQDAGAWAVTYRSMVSRVERDLEAVEVAAPIWLLEFLFLNRTKELEHKKLTFILEPWPDAEERDRLPALPPATSRLLAHQTIRMGKVISYVCSRIDASFASRRGSLASISSGRIRPATAPPAIERQGDGMTASPISGKGPGKFMAVEQAAAAAAASNGTTQDSMAIPDNSFPAEALELLCNGVAIPLDMTLAAVKQFIWNNPGVNGRRGPGLDLPSSADITLIYRMRTNAL</sequence>
<reference evidence="1" key="1">
    <citation type="submission" date="2023-04" db="EMBL/GenBank/DDBJ databases">
        <title>Draft Genome sequencing of Naganishia species isolated from polar environments using Oxford Nanopore Technology.</title>
        <authorList>
            <person name="Leo P."/>
            <person name="Venkateswaran K."/>
        </authorList>
    </citation>
    <scope>NUCLEOTIDE SEQUENCE</scope>
    <source>
        <strain evidence="1">MNA-CCFEE 5262</strain>
    </source>
</reference>
<dbReference type="Proteomes" id="UP001230649">
    <property type="component" value="Unassembled WGS sequence"/>
</dbReference>
<protein>
    <submittedName>
        <fullName evidence="1">Uncharacterized protein</fullName>
    </submittedName>
</protein>
<proteinExistence type="predicted"/>
<gene>
    <name evidence="1" type="ORF">QFC20_006652</name>
</gene>
<organism evidence="1 2">
    <name type="scientific">Naganishia adeliensis</name>
    <dbReference type="NCBI Taxonomy" id="92952"/>
    <lineage>
        <taxon>Eukaryota</taxon>
        <taxon>Fungi</taxon>
        <taxon>Dikarya</taxon>
        <taxon>Basidiomycota</taxon>
        <taxon>Agaricomycotina</taxon>
        <taxon>Tremellomycetes</taxon>
        <taxon>Filobasidiales</taxon>
        <taxon>Filobasidiaceae</taxon>
        <taxon>Naganishia</taxon>
    </lineage>
</organism>